<evidence type="ECO:0000259" key="3">
    <source>
        <dbReference type="Pfam" id="PF07707"/>
    </source>
</evidence>
<protein>
    <recommendedName>
        <fullName evidence="3">BACK domain-containing protein</fullName>
    </recommendedName>
</protein>
<proteinExistence type="predicted"/>
<dbReference type="Pfam" id="PF07707">
    <property type="entry name" value="BACK"/>
    <property type="match status" value="1"/>
</dbReference>
<keyword evidence="2" id="KW-0677">Repeat</keyword>
<dbReference type="PANTHER" id="PTHR24412:SF501">
    <property type="entry name" value="BTB DOMAIN-CONTAINING PROTEIN"/>
    <property type="match status" value="1"/>
</dbReference>
<dbReference type="EnsemblMetazoa" id="CapteT37827">
    <property type="protein sequence ID" value="CapteP37827"/>
    <property type="gene ID" value="CapteG37827"/>
</dbReference>
<reference evidence="4 6" key="2">
    <citation type="journal article" date="2013" name="Nature">
        <title>Insights into bilaterian evolution from three spiralian genomes.</title>
        <authorList>
            <person name="Simakov O."/>
            <person name="Marletaz F."/>
            <person name="Cho S.J."/>
            <person name="Edsinger-Gonzales E."/>
            <person name="Havlak P."/>
            <person name="Hellsten U."/>
            <person name="Kuo D.H."/>
            <person name="Larsson T."/>
            <person name="Lv J."/>
            <person name="Arendt D."/>
            <person name="Savage R."/>
            <person name="Osoegawa K."/>
            <person name="de Jong P."/>
            <person name="Grimwood J."/>
            <person name="Chapman J.A."/>
            <person name="Shapiro H."/>
            <person name="Aerts A."/>
            <person name="Otillar R.P."/>
            <person name="Terry A.Y."/>
            <person name="Boore J.L."/>
            <person name="Grigoriev I.V."/>
            <person name="Lindberg D.R."/>
            <person name="Seaver E.C."/>
            <person name="Weisblat D.A."/>
            <person name="Putnam N.H."/>
            <person name="Rokhsar D.S."/>
        </authorList>
    </citation>
    <scope>NUCLEOTIDE SEQUENCE</scope>
    <source>
        <strain evidence="4 6">I ESC-2004</strain>
    </source>
</reference>
<gene>
    <name evidence="4" type="ORF">CAPTEDRAFT_37827</name>
</gene>
<dbReference type="AlphaFoldDB" id="R7U3N2"/>
<reference evidence="6" key="1">
    <citation type="submission" date="2012-12" db="EMBL/GenBank/DDBJ databases">
        <authorList>
            <person name="Hellsten U."/>
            <person name="Grimwood J."/>
            <person name="Chapman J.A."/>
            <person name="Shapiro H."/>
            <person name="Aerts A."/>
            <person name="Otillar R.P."/>
            <person name="Terry A.Y."/>
            <person name="Boore J.L."/>
            <person name="Simakov O."/>
            <person name="Marletaz F."/>
            <person name="Cho S.-J."/>
            <person name="Edsinger-Gonzales E."/>
            <person name="Havlak P."/>
            <person name="Kuo D.-H."/>
            <person name="Larsson T."/>
            <person name="Lv J."/>
            <person name="Arendt D."/>
            <person name="Savage R."/>
            <person name="Osoegawa K."/>
            <person name="de Jong P."/>
            <person name="Lindberg D.R."/>
            <person name="Seaver E.C."/>
            <person name="Weisblat D.A."/>
            <person name="Putnam N.H."/>
            <person name="Grigoriev I.V."/>
            <person name="Rokhsar D.S."/>
        </authorList>
    </citation>
    <scope>NUCLEOTIDE SEQUENCE</scope>
    <source>
        <strain evidence="6">I ESC-2004</strain>
    </source>
</reference>
<evidence type="ECO:0000313" key="4">
    <source>
        <dbReference type="EMBL" id="ELU00920.1"/>
    </source>
</evidence>
<evidence type="ECO:0000256" key="2">
    <source>
        <dbReference type="ARBA" id="ARBA00022737"/>
    </source>
</evidence>
<keyword evidence="6" id="KW-1185">Reference proteome</keyword>
<feature type="non-terminal residue" evidence="4">
    <location>
        <position position="1"/>
    </location>
</feature>
<accession>R7U3N2</accession>
<dbReference type="CDD" id="cd14733">
    <property type="entry name" value="BACK"/>
    <property type="match status" value="1"/>
</dbReference>
<sequence>IVITQQNAQDLLAASKLLLLGTLKKKVEEFLRSHTDSVNCISIINLARLYDLKTLLSDARNYLHEQAKEVVETEEMHLLQEGDFIEVLEANASQEENFLFILKWMR</sequence>
<reference evidence="5" key="3">
    <citation type="submission" date="2015-06" db="UniProtKB">
        <authorList>
            <consortium name="EnsemblMetazoa"/>
        </authorList>
    </citation>
    <scope>IDENTIFICATION</scope>
</reference>
<evidence type="ECO:0000313" key="6">
    <source>
        <dbReference type="Proteomes" id="UP000014760"/>
    </source>
</evidence>
<feature type="domain" description="BACK" evidence="3">
    <location>
        <begin position="40"/>
        <end position="105"/>
    </location>
</feature>
<name>R7U3N2_CAPTE</name>
<dbReference type="InterPro" id="IPR011705">
    <property type="entry name" value="BACK"/>
</dbReference>
<organism evidence="4">
    <name type="scientific">Capitella teleta</name>
    <name type="common">Polychaete worm</name>
    <dbReference type="NCBI Taxonomy" id="283909"/>
    <lineage>
        <taxon>Eukaryota</taxon>
        <taxon>Metazoa</taxon>
        <taxon>Spiralia</taxon>
        <taxon>Lophotrochozoa</taxon>
        <taxon>Annelida</taxon>
        <taxon>Polychaeta</taxon>
        <taxon>Sedentaria</taxon>
        <taxon>Scolecida</taxon>
        <taxon>Capitellidae</taxon>
        <taxon>Capitella</taxon>
    </lineage>
</organism>
<feature type="non-terminal residue" evidence="4">
    <location>
        <position position="106"/>
    </location>
</feature>
<evidence type="ECO:0000256" key="1">
    <source>
        <dbReference type="ARBA" id="ARBA00022441"/>
    </source>
</evidence>
<dbReference type="EMBL" id="AMQN01009512">
    <property type="status" value="NOT_ANNOTATED_CDS"/>
    <property type="molecule type" value="Genomic_DNA"/>
</dbReference>
<dbReference type="OrthoDB" id="6245854at2759"/>
<dbReference type="Proteomes" id="UP000014760">
    <property type="component" value="Unassembled WGS sequence"/>
</dbReference>
<keyword evidence="1" id="KW-0880">Kelch repeat</keyword>
<dbReference type="EMBL" id="KB305580">
    <property type="protein sequence ID" value="ELU00920.1"/>
    <property type="molecule type" value="Genomic_DNA"/>
</dbReference>
<dbReference type="STRING" id="283909.R7U3N2"/>
<dbReference type="HOGENOM" id="CLU_138134_0_0_1"/>
<dbReference type="Gene3D" id="1.25.40.420">
    <property type="match status" value="1"/>
</dbReference>
<dbReference type="OMA" id="ISSNDCC"/>
<evidence type="ECO:0000313" key="5">
    <source>
        <dbReference type="EnsemblMetazoa" id="CapteP37827"/>
    </source>
</evidence>
<dbReference type="PANTHER" id="PTHR24412">
    <property type="entry name" value="KELCH PROTEIN"/>
    <property type="match status" value="1"/>
</dbReference>